<dbReference type="Proteomes" id="UP000183859">
    <property type="component" value="Chromosome"/>
</dbReference>
<reference evidence="3" key="1">
    <citation type="submission" date="2016-07" db="EMBL/GenBank/DDBJ databases">
        <title>Phaeobacter portensis sp. nov., a tropodithietic acid producing bacterium isolated from a German harbor.</title>
        <authorList>
            <person name="Freese H.M."/>
            <person name="Bunk B."/>
            <person name="Breider S."/>
            <person name="Brinkhoff T."/>
        </authorList>
    </citation>
    <scope>NUCLEOTIDE SEQUENCE [LARGE SCALE GENOMIC DNA]</scope>
    <source>
        <strain evidence="3">P97</strain>
    </source>
</reference>
<keyword evidence="1" id="KW-1133">Transmembrane helix</keyword>
<keyword evidence="1" id="KW-0812">Transmembrane</keyword>
<dbReference type="RefSeq" id="WP_072504390.1">
    <property type="nucleotide sequence ID" value="NZ_CP016364.1"/>
</dbReference>
<gene>
    <name evidence="2" type="ORF">PhaeoP97_01326</name>
</gene>
<organism evidence="2 3">
    <name type="scientific">Phaeobacter porticola</name>
    <dbReference type="NCBI Taxonomy" id="1844006"/>
    <lineage>
        <taxon>Bacteria</taxon>
        <taxon>Pseudomonadati</taxon>
        <taxon>Pseudomonadota</taxon>
        <taxon>Alphaproteobacteria</taxon>
        <taxon>Rhodobacterales</taxon>
        <taxon>Roseobacteraceae</taxon>
        <taxon>Phaeobacter</taxon>
    </lineage>
</organism>
<keyword evidence="3" id="KW-1185">Reference proteome</keyword>
<sequence>MTVLDMFPSKISRSRLSGGLLPVIAAVALLTVLGLPALLTPIPQTEQLDWRGNSASVQDLR</sequence>
<evidence type="ECO:0000313" key="3">
    <source>
        <dbReference type="Proteomes" id="UP000183859"/>
    </source>
</evidence>
<dbReference type="EMBL" id="CP016364">
    <property type="protein sequence ID" value="APG46749.1"/>
    <property type="molecule type" value="Genomic_DNA"/>
</dbReference>
<dbReference type="KEGG" id="php:PhaeoP97_01326"/>
<name>A0A1L3I3W6_9RHOB</name>
<evidence type="ECO:0000256" key="1">
    <source>
        <dbReference type="SAM" id="Phobius"/>
    </source>
</evidence>
<accession>A0A1L3I3W6</accession>
<evidence type="ECO:0000313" key="2">
    <source>
        <dbReference type="EMBL" id="APG46749.1"/>
    </source>
</evidence>
<dbReference type="AlphaFoldDB" id="A0A1L3I3W6"/>
<feature type="transmembrane region" description="Helical" evidence="1">
    <location>
        <begin position="20"/>
        <end position="39"/>
    </location>
</feature>
<protein>
    <submittedName>
        <fullName evidence="2">Uncharacterized protein</fullName>
    </submittedName>
</protein>
<keyword evidence="1" id="KW-0472">Membrane</keyword>
<proteinExistence type="predicted"/>